<reference evidence="7" key="1">
    <citation type="submission" date="2021-02" db="EMBL/GenBank/DDBJ databases">
        <authorList>
            <person name="Steward A R."/>
        </authorList>
    </citation>
    <scope>NUCLEOTIDE SEQUENCE</scope>
</reference>
<keyword evidence="4 5" id="KW-0472">Membrane</keyword>
<proteinExistence type="predicted"/>
<keyword evidence="3 5" id="KW-1133">Transmembrane helix</keyword>
<evidence type="ECO:0000313" key="8">
    <source>
        <dbReference type="Proteomes" id="UP000663880"/>
    </source>
</evidence>
<feature type="transmembrane region" description="Helical" evidence="5">
    <location>
        <begin position="386"/>
        <end position="404"/>
    </location>
</feature>
<comment type="subcellular location">
    <subcellularLocation>
        <location evidence="1">Membrane</location>
        <topology evidence="1">Multi-pass membrane protein</topology>
    </subcellularLocation>
</comment>
<evidence type="ECO:0000256" key="5">
    <source>
        <dbReference type="SAM" id="Phobius"/>
    </source>
</evidence>
<dbReference type="AlphaFoldDB" id="A0A821UZA9"/>
<feature type="transmembrane region" description="Helical" evidence="5">
    <location>
        <begin position="130"/>
        <end position="148"/>
    </location>
</feature>
<dbReference type="Gene3D" id="3.30.750.24">
    <property type="entry name" value="STAS domain"/>
    <property type="match status" value="1"/>
</dbReference>
<dbReference type="InterPro" id="IPR011547">
    <property type="entry name" value="SLC26A/SulP_dom"/>
</dbReference>
<sequence length="609" mass="65107">MLRKLNPRRLVECVFPILQWSRHYELRTALGDLIAGVTVALTLIPQSIAYASLAGFEPQYGLYASLVGGFVYGVMGTIPQINIGPTALLSLLTFTYTNGTNPDFAVLLCFVGGVVTLVAGIAQLGFLVDFVSTPVVSGFTSAAAVTIASSQIKGLLGLHFDAETFTSTWRAVFQNVANARLNDTVLGLSCCVLLTGMKALKDIRIEESEDGKCKGRAMVKRGLWAASVSRNALAVVAAAALAFCLHRDKDHPFILTGHITAGLPHPRVPAFQTTVGNGTVYAGGMLAHLGSGLLVVPLVGIISNVAIAKAFSKGKALDATREIVALGLCNIAGSFFNSFPVNGSFTRSAVSDASGVATPAAGFYTGLIVLLTLTLLTPYFYFIPRAALAAVITCAVLHMVDLQIVKKLWKTNKLDLLPLTSTFVSCLVLGIEVGLGCGVAVDVLLLLYYQSRPRLQLRYVQEGSLPPHYQMHPVGGLHFASAERVRSELMALNVGRQTKITRVEVVTPDAILTNGGAGPEPPKLPPNLLIVYCDALSRLDYTFLQSMNMMVEEWSRDGHVIWCGAQPKVREQLEAAIHNPLFCSHDQLSAVLIGLSSVTQVGNVSDTQL</sequence>
<evidence type="ECO:0000256" key="4">
    <source>
        <dbReference type="ARBA" id="ARBA00023136"/>
    </source>
</evidence>
<gene>
    <name evidence="7" type="ORF">PMACD_LOCUS11144</name>
</gene>
<feature type="transmembrane region" description="Helical" evidence="5">
    <location>
        <begin position="289"/>
        <end position="311"/>
    </location>
</feature>
<feature type="transmembrane region" description="Helical" evidence="5">
    <location>
        <begin position="29"/>
        <end position="50"/>
    </location>
</feature>
<dbReference type="GO" id="GO:0016020">
    <property type="term" value="C:membrane"/>
    <property type="evidence" value="ECO:0007669"/>
    <property type="project" value="UniProtKB-SubCell"/>
</dbReference>
<name>A0A821UZA9_9NEOP</name>
<dbReference type="PANTHER" id="PTHR11814">
    <property type="entry name" value="SULFATE TRANSPORTER"/>
    <property type="match status" value="1"/>
</dbReference>
<evidence type="ECO:0000256" key="3">
    <source>
        <dbReference type="ARBA" id="ARBA00022989"/>
    </source>
</evidence>
<dbReference type="EMBL" id="CAJOBZ010000035">
    <property type="protein sequence ID" value="CAF4899261.1"/>
    <property type="molecule type" value="Genomic_DNA"/>
</dbReference>
<evidence type="ECO:0000313" key="7">
    <source>
        <dbReference type="EMBL" id="CAF4899261.1"/>
    </source>
</evidence>
<feature type="transmembrane region" description="Helical" evidence="5">
    <location>
        <begin position="416"/>
        <end position="449"/>
    </location>
</feature>
<keyword evidence="2 5" id="KW-0812">Transmembrane</keyword>
<dbReference type="Proteomes" id="UP000663880">
    <property type="component" value="Unassembled WGS sequence"/>
</dbReference>
<comment type="caution">
    <text evidence="7">The sequence shown here is derived from an EMBL/GenBank/DDBJ whole genome shotgun (WGS) entry which is preliminary data.</text>
</comment>
<feature type="domain" description="SLC26A/SulP transporter" evidence="6">
    <location>
        <begin position="31"/>
        <end position="417"/>
    </location>
</feature>
<feature type="transmembrane region" description="Helical" evidence="5">
    <location>
        <begin position="104"/>
        <end position="124"/>
    </location>
</feature>
<feature type="transmembrane region" description="Helical" evidence="5">
    <location>
        <begin position="323"/>
        <end position="341"/>
    </location>
</feature>
<feature type="transmembrane region" description="Helical" evidence="5">
    <location>
        <begin position="222"/>
        <end position="243"/>
    </location>
</feature>
<organism evidence="7 8">
    <name type="scientific">Pieris macdunnoughi</name>
    <dbReference type="NCBI Taxonomy" id="345717"/>
    <lineage>
        <taxon>Eukaryota</taxon>
        <taxon>Metazoa</taxon>
        <taxon>Ecdysozoa</taxon>
        <taxon>Arthropoda</taxon>
        <taxon>Hexapoda</taxon>
        <taxon>Insecta</taxon>
        <taxon>Pterygota</taxon>
        <taxon>Neoptera</taxon>
        <taxon>Endopterygota</taxon>
        <taxon>Lepidoptera</taxon>
        <taxon>Glossata</taxon>
        <taxon>Ditrysia</taxon>
        <taxon>Papilionoidea</taxon>
        <taxon>Pieridae</taxon>
        <taxon>Pierinae</taxon>
        <taxon>Pieris</taxon>
    </lineage>
</organism>
<dbReference type="OrthoDB" id="288203at2759"/>
<dbReference type="GO" id="GO:0055085">
    <property type="term" value="P:transmembrane transport"/>
    <property type="evidence" value="ECO:0007669"/>
    <property type="project" value="InterPro"/>
</dbReference>
<evidence type="ECO:0000259" key="6">
    <source>
        <dbReference type="Pfam" id="PF00916"/>
    </source>
</evidence>
<dbReference type="Pfam" id="PF00916">
    <property type="entry name" value="Sulfate_transp"/>
    <property type="match status" value="1"/>
</dbReference>
<evidence type="ECO:0000256" key="2">
    <source>
        <dbReference type="ARBA" id="ARBA00022692"/>
    </source>
</evidence>
<accession>A0A821UZA9</accession>
<feature type="transmembrane region" description="Helical" evidence="5">
    <location>
        <begin position="361"/>
        <end position="381"/>
    </location>
</feature>
<feature type="transmembrane region" description="Helical" evidence="5">
    <location>
        <begin position="70"/>
        <end position="92"/>
    </location>
</feature>
<keyword evidence="8" id="KW-1185">Reference proteome</keyword>
<protein>
    <recommendedName>
        <fullName evidence="6">SLC26A/SulP transporter domain-containing protein</fullName>
    </recommendedName>
</protein>
<evidence type="ECO:0000256" key="1">
    <source>
        <dbReference type="ARBA" id="ARBA00004141"/>
    </source>
</evidence>
<dbReference type="InterPro" id="IPR036513">
    <property type="entry name" value="STAS_dom_sf"/>
</dbReference>
<dbReference type="InterPro" id="IPR001902">
    <property type="entry name" value="SLC26A/SulP_fam"/>
</dbReference>